<keyword evidence="2" id="KW-1185">Reference proteome</keyword>
<organism evidence="1 2">
    <name type="scientific">Olea europaea subsp. europaea</name>
    <dbReference type="NCBI Taxonomy" id="158383"/>
    <lineage>
        <taxon>Eukaryota</taxon>
        <taxon>Viridiplantae</taxon>
        <taxon>Streptophyta</taxon>
        <taxon>Embryophyta</taxon>
        <taxon>Tracheophyta</taxon>
        <taxon>Spermatophyta</taxon>
        <taxon>Magnoliopsida</taxon>
        <taxon>eudicotyledons</taxon>
        <taxon>Gunneridae</taxon>
        <taxon>Pentapetalae</taxon>
        <taxon>asterids</taxon>
        <taxon>lamiids</taxon>
        <taxon>Lamiales</taxon>
        <taxon>Oleaceae</taxon>
        <taxon>Oleeae</taxon>
        <taxon>Olea</taxon>
    </lineage>
</organism>
<dbReference type="Proteomes" id="UP000594638">
    <property type="component" value="Unassembled WGS sequence"/>
</dbReference>
<gene>
    <name evidence="1" type="ORF">OLEA9_A097057</name>
</gene>
<dbReference type="AlphaFoldDB" id="A0A8S0QUM6"/>
<evidence type="ECO:0000313" key="1">
    <source>
        <dbReference type="EMBL" id="CAA2969661.1"/>
    </source>
</evidence>
<sequence length="86" mass="10087">MEEVFLTKHYRNRRLGDPEFALDFEEIYVTIPGGRNRDRKNDLLVIRDNGNSFKIISSGERDDPTTVIKEEEWNKTRQVMESILGS</sequence>
<accession>A0A8S0QUM6</accession>
<dbReference type="PANTHER" id="PTHR35994:SF1">
    <property type="entry name" value="PLASTID TRANSCRIPTIONALLY ACTIVE PROTEIN 6, CHLOROPLASTIC"/>
    <property type="match status" value="1"/>
</dbReference>
<reference evidence="1 2" key="1">
    <citation type="submission" date="2019-12" db="EMBL/GenBank/DDBJ databases">
        <authorList>
            <person name="Alioto T."/>
            <person name="Alioto T."/>
            <person name="Gomez Garrido J."/>
        </authorList>
    </citation>
    <scope>NUCLEOTIDE SEQUENCE [LARGE SCALE GENOMIC DNA]</scope>
</reference>
<name>A0A8S0QUM6_OLEEU</name>
<proteinExistence type="predicted"/>
<evidence type="ECO:0000313" key="2">
    <source>
        <dbReference type="Proteomes" id="UP000594638"/>
    </source>
</evidence>
<comment type="caution">
    <text evidence="1">The sequence shown here is derived from an EMBL/GenBank/DDBJ whole genome shotgun (WGS) entry which is preliminary data.</text>
</comment>
<dbReference type="PANTHER" id="PTHR35994">
    <property type="entry name" value="EXPRESSED PROTEIN"/>
    <property type="match status" value="1"/>
</dbReference>
<dbReference type="OrthoDB" id="781981at2759"/>
<protein>
    <submittedName>
        <fullName evidence="1">Ras association domain-containing 5</fullName>
    </submittedName>
</protein>
<dbReference type="EMBL" id="CACTIH010001949">
    <property type="protein sequence ID" value="CAA2969661.1"/>
    <property type="molecule type" value="Genomic_DNA"/>
</dbReference>
<dbReference type="Gramene" id="OE9A097057T1">
    <property type="protein sequence ID" value="OE9A097057C1"/>
    <property type="gene ID" value="OE9A097057"/>
</dbReference>
<dbReference type="GO" id="GO:0000427">
    <property type="term" value="C:plastid-encoded plastid RNA polymerase complex"/>
    <property type="evidence" value="ECO:0007669"/>
    <property type="project" value="InterPro"/>
</dbReference>
<dbReference type="InterPro" id="IPR044710">
    <property type="entry name" value="PTAC6"/>
</dbReference>